<comment type="function">
    <text evidence="3 19">Catalyzes the conversion of D-ribulose 5-phosphate to formate and 3,4-dihydroxy-2-butanone 4-phosphate.</text>
</comment>
<comment type="pathway">
    <text evidence="5 19">Cofactor biosynthesis; riboflavin biosynthesis; 2-hydroxy-3-oxobutyl phosphate from D-ribulose 5-phosphate: step 1/1.</text>
</comment>
<feature type="binding site" evidence="19">
    <location>
        <position position="269"/>
    </location>
    <ligand>
        <name>Zn(2+)</name>
        <dbReference type="ChEBI" id="CHEBI:29105"/>
        <note>catalytic</note>
    </ligand>
</feature>
<evidence type="ECO:0000256" key="5">
    <source>
        <dbReference type="ARBA" id="ARBA00004904"/>
    </source>
</evidence>
<evidence type="ECO:0000256" key="8">
    <source>
        <dbReference type="ARBA" id="ARBA00022723"/>
    </source>
</evidence>
<dbReference type="NCBIfam" id="NF001591">
    <property type="entry name" value="PRK00393.1"/>
    <property type="match status" value="1"/>
</dbReference>
<comment type="catalytic activity">
    <reaction evidence="1 19">
        <text>D-ribulose 5-phosphate = (2S)-2-hydroxy-3-oxobutyl phosphate + formate + H(+)</text>
        <dbReference type="Rhea" id="RHEA:18457"/>
        <dbReference type="ChEBI" id="CHEBI:15378"/>
        <dbReference type="ChEBI" id="CHEBI:15740"/>
        <dbReference type="ChEBI" id="CHEBI:58121"/>
        <dbReference type="ChEBI" id="CHEBI:58830"/>
        <dbReference type="EC" id="4.1.99.12"/>
    </reaction>
</comment>
<evidence type="ECO:0000256" key="13">
    <source>
        <dbReference type="ARBA" id="ARBA00023134"/>
    </source>
</evidence>
<protein>
    <recommendedName>
        <fullName evidence="19">Riboflavin biosynthesis protein RibBA</fullName>
    </recommendedName>
    <domain>
        <recommendedName>
            <fullName evidence="19">3,4-dihydroxy-2-butanone 4-phosphate synthase</fullName>
            <shortName evidence="19">DHBP synthase</shortName>
            <ecNumber evidence="19">4.1.99.12</ecNumber>
        </recommendedName>
    </domain>
    <domain>
        <recommendedName>
            <fullName evidence="19">GTP cyclohydrolase-2</fullName>
            <ecNumber evidence="19">3.5.4.25</ecNumber>
        </recommendedName>
        <alternativeName>
            <fullName evidence="19">GTP cyclohydrolase II</fullName>
        </alternativeName>
    </domain>
</protein>
<comment type="cofactor">
    <cofactor evidence="19">
        <name>Zn(2+)</name>
        <dbReference type="ChEBI" id="CHEBI:29105"/>
    </cofactor>
    <text evidence="19">Binds 1 zinc ion per subunit.</text>
</comment>
<dbReference type="GO" id="GO:0008686">
    <property type="term" value="F:3,4-dihydroxy-2-butanone-4-phosphate synthase activity"/>
    <property type="evidence" value="ECO:0007669"/>
    <property type="project" value="UniProtKB-UniRule"/>
</dbReference>
<feature type="site" description="Essential for DHBP synthase activity" evidence="19">
    <location>
        <position position="163"/>
    </location>
</feature>
<keyword evidence="9 19" id="KW-0547">Nucleotide-binding</keyword>
<dbReference type="Proteomes" id="UP000319771">
    <property type="component" value="Unassembled WGS sequence"/>
</dbReference>
<dbReference type="GO" id="GO:0003935">
    <property type="term" value="F:GTP cyclohydrolase II activity"/>
    <property type="evidence" value="ECO:0007669"/>
    <property type="project" value="UniProtKB-UniRule"/>
</dbReference>
<feature type="binding site" evidence="19">
    <location>
        <position position="272"/>
    </location>
    <ligand>
        <name>GTP</name>
        <dbReference type="ChEBI" id="CHEBI:37565"/>
    </ligand>
</feature>
<evidence type="ECO:0000256" key="6">
    <source>
        <dbReference type="ARBA" id="ARBA00005520"/>
    </source>
</evidence>
<dbReference type="InterPro" id="IPR000422">
    <property type="entry name" value="DHBP_synthase_RibB"/>
</dbReference>
<keyword evidence="7 19" id="KW-0686">Riboflavin biosynthesis</keyword>
<dbReference type="Gene3D" id="3.40.50.10990">
    <property type="entry name" value="GTP cyclohydrolase II"/>
    <property type="match status" value="1"/>
</dbReference>
<evidence type="ECO:0000256" key="1">
    <source>
        <dbReference type="ARBA" id="ARBA00000141"/>
    </source>
</evidence>
<dbReference type="Pfam" id="PF00926">
    <property type="entry name" value="DHBP_synthase"/>
    <property type="match status" value="1"/>
</dbReference>
<proteinExistence type="inferred from homology"/>
<feature type="binding site" evidence="19">
    <location>
        <begin position="26"/>
        <end position="27"/>
    </location>
    <ligand>
        <name>D-ribulose 5-phosphate</name>
        <dbReference type="ChEBI" id="CHEBI:58121"/>
    </ligand>
</feature>
<feature type="binding site" evidence="19">
    <location>
        <position position="316"/>
    </location>
    <ligand>
        <name>GTP</name>
        <dbReference type="ChEBI" id="CHEBI:37565"/>
    </ligand>
</feature>
<comment type="pathway">
    <text evidence="4 19">Cofactor biosynthesis; riboflavin biosynthesis; 5-amino-6-(D-ribitylamino)uracil from GTP: step 1/4.</text>
</comment>
<dbReference type="SUPFAM" id="SSF55821">
    <property type="entry name" value="YrdC/RibB"/>
    <property type="match status" value="1"/>
</dbReference>
<feature type="domain" description="GTP cyclohydrolase II" evidence="20">
    <location>
        <begin position="206"/>
        <end position="372"/>
    </location>
</feature>
<dbReference type="NCBIfam" id="TIGR00505">
    <property type="entry name" value="ribA"/>
    <property type="match status" value="1"/>
</dbReference>
<comment type="catalytic activity">
    <reaction evidence="18 19">
        <text>GTP + 4 H2O = 2,5-diamino-6-hydroxy-4-(5-phosphoribosylamino)-pyrimidine + formate + 2 phosphate + 3 H(+)</text>
        <dbReference type="Rhea" id="RHEA:23704"/>
        <dbReference type="ChEBI" id="CHEBI:15377"/>
        <dbReference type="ChEBI" id="CHEBI:15378"/>
        <dbReference type="ChEBI" id="CHEBI:15740"/>
        <dbReference type="ChEBI" id="CHEBI:37565"/>
        <dbReference type="ChEBI" id="CHEBI:43474"/>
        <dbReference type="ChEBI" id="CHEBI:58614"/>
        <dbReference type="EC" id="3.5.4.25"/>
    </reaction>
</comment>
<dbReference type="HAMAP" id="MF_00179">
    <property type="entry name" value="RibA"/>
    <property type="match status" value="1"/>
</dbReference>
<keyword evidence="14 19" id="KW-0464">Manganese</keyword>
<dbReference type="SUPFAM" id="SSF142695">
    <property type="entry name" value="RibA-like"/>
    <property type="match status" value="1"/>
</dbReference>
<evidence type="ECO:0000256" key="9">
    <source>
        <dbReference type="ARBA" id="ARBA00022741"/>
    </source>
</evidence>
<keyword evidence="16 19" id="KW-0511">Multifunctional enzyme</keyword>
<evidence type="ECO:0000256" key="10">
    <source>
        <dbReference type="ARBA" id="ARBA00022801"/>
    </source>
</evidence>
<dbReference type="EC" id="4.1.99.12" evidence="19"/>
<sequence>MFITVEESLRRIRAGKMIVVVDDARRENEGDLVFAAEKATPETVNFALKHGRGILCAPMSPEIAERLGLRLMVSENSSRFGTPFTESVDARRGTSTGTSAFDRARTLRALASPRTRSTDLVRPGHIFPLRAVPGGVLRRAGHTEAAPDLCELAGLRPVGGLCEILTETGRMARIPQLVRFARRHGLGILTIGDLIAWRRRREVLVERVVQVPLPTPEGDFTLHLYQCKLEGDHHLALVKGRLKGGGPVLVRVHSQCLTGDVLGSQRCDCGEQLHAALRAIARRGRGVLLYLRQEGRGIGLAAKLKAYALQDQGLDTVEANVRLGYPADLRDYGIGAQILADLGVREIELLTNNPRKLIGLEAHGLSIVRRVPIRIKPTAHNRRYLATKRDKLGHLLDLKLGET</sequence>
<feature type="site" description="Essential for DHBP synthase activity" evidence="19">
    <location>
        <position position="125"/>
    </location>
</feature>
<feature type="binding site" evidence="19">
    <location>
        <position position="142"/>
    </location>
    <ligand>
        <name>Mg(2+)</name>
        <dbReference type="ChEBI" id="CHEBI:18420"/>
        <label>2</label>
    </ligand>
</feature>
<dbReference type="GO" id="GO:0009231">
    <property type="term" value="P:riboflavin biosynthetic process"/>
    <property type="evidence" value="ECO:0007669"/>
    <property type="project" value="UniProtKB-UniRule"/>
</dbReference>
<dbReference type="GO" id="GO:0005829">
    <property type="term" value="C:cytosol"/>
    <property type="evidence" value="ECO:0007669"/>
    <property type="project" value="TreeGrafter"/>
</dbReference>
<feature type="binding site" evidence="19">
    <location>
        <position position="351"/>
    </location>
    <ligand>
        <name>GTP</name>
        <dbReference type="ChEBI" id="CHEBI:37565"/>
    </ligand>
</feature>
<evidence type="ECO:0000256" key="7">
    <source>
        <dbReference type="ARBA" id="ARBA00022619"/>
    </source>
</evidence>
<dbReference type="EC" id="3.5.4.25" evidence="19"/>
<feature type="active site" description="Nucleophile; for GTP cyclohydrolase activity" evidence="19">
    <location>
        <position position="330"/>
    </location>
</feature>
<keyword evidence="10 19" id="KW-0378">Hydrolase</keyword>
<evidence type="ECO:0000259" key="20">
    <source>
        <dbReference type="Pfam" id="PF00925"/>
    </source>
</evidence>
<evidence type="ECO:0000256" key="19">
    <source>
        <dbReference type="HAMAP-Rule" id="MF_01283"/>
    </source>
</evidence>
<dbReference type="FunFam" id="3.40.50.10990:FF:000001">
    <property type="entry name" value="Riboflavin biosynthesis protein RibBA"/>
    <property type="match status" value="1"/>
</dbReference>
<dbReference type="UniPathway" id="UPA00275">
    <property type="reaction ID" value="UER00399"/>
</dbReference>
<feature type="binding site" evidence="19">
    <location>
        <position position="356"/>
    </location>
    <ligand>
        <name>GTP</name>
        <dbReference type="ChEBI" id="CHEBI:37565"/>
    </ligand>
</feature>
<dbReference type="NCBIfam" id="TIGR00506">
    <property type="entry name" value="ribB"/>
    <property type="match status" value="1"/>
</dbReference>
<evidence type="ECO:0000256" key="3">
    <source>
        <dbReference type="ARBA" id="ARBA00002284"/>
    </source>
</evidence>
<evidence type="ECO:0000256" key="2">
    <source>
        <dbReference type="ARBA" id="ARBA00001936"/>
    </source>
</evidence>
<feature type="binding site" evidence="19">
    <location>
        <begin position="139"/>
        <end position="143"/>
    </location>
    <ligand>
        <name>D-ribulose 5-phosphate</name>
        <dbReference type="ChEBI" id="CHEBI:58121"/>
    </ligand>
</feature>
<keyword evidence="11 19" id="KW-0862">Zinc</keyword>
<dbReference type="HAMAP" id="MF_01283">
    <property type="entry name" value="RibBA"/>
    <property type="match status" value="1"/>
</dbReference>
<feature type="region of interest" description="GTP cyclohydrolase II" evidence="19">
    <location>
        <begin position="201"/>
        <end position="403"/>
    </location>
</feature>
<feature type="binding site" evidence="19">
    <location>
        <begin position="251"/>
        <end position="255"/>
    </location>
    <ligand>
        <name>GTP</name>
        <dbReference type="ChEBI" id="CHEBI:37565"/>
    </ligand>
</feature>
<evidence type="ECO:0000256" key="15">
    <source>
        <dbReference type="ARBA" id="ARBA00023239"/>
    </source>
</evidence>
<keyword evidence="12 19" id="KW-0460">Magnesium</keyword>
<dbReference type="InterPro" id="IPR000926">
    <property type="entry name" value="RibA"/>
</dbReference>
<evidence type="ECO:0000256" key="14">
    <source>
        <dbReference type="ARBA" id="ARBA00023211"/>
    </source>
</evidence>
<evidence type="ECO:0000313" key="21">
    <source>
        <dbReference type="EMBL" id="TMQ71000.1"/>
    </source>
</evidence>
<reference evidence="21 22" key="1">
    <citation type="journal article" date="2019" name="Nat. Microbiol.">
        <title>Mediterranean grassland soil C-N compound turnover is dependent on rainfall and depth, and is mediated by genomically divergent microorganisms.</title>
        <authorList>
            <person name="Diamond S."/>
            <person name="Andeer P.F."/>
            <person name="Li Z."/>
            <person name="Crits-Christoph A."/>
            <person name="Burstein D."/>
            <person name="Anantharaman K."/>
            <person name="Lane K.R."/>
            <person name="Thomas B.C."/>
            <person name="Pan C."/>
            <person name="Northen T.R."/>
            <person name="Banfield J.F."/>
        </authorList>
    </citation>
    <scope>NUCLEOTIDE SEQUENCE [LARGE SCALE GENOMIC DNA]</scope>
    <source>
        <strain evidence="21">WS_11</strain>
    </source>
</reference>
<evidence type="ECO:0000313" key="22">
    <source>
        <dbReference type="Proteomes" id="UP000319771"/>
    </source>
</evidence>
<dbReference type="GO" id="GO:0000287">
    <property type="term" value="F:magnesium ion binding"/>
    <property type="evidence" value="ECO:0007669"/>
    <property type="project" value="UniProtKB-UniRule"/>
</dbReference>
<comment type="similarity">
    <text evidence="19">In the C-terminal section; belongs to the GTP cyclohydrolase II family.</text>
</comment>
<dbReference type="PANTHER" id="PTHR21327:SF18">
    <property type="entry name" value="3,4-DIHYDROXY-2-BUTANONE 4-PHOSPHATE SYNTHASE"/>
    <property type="match status" value="1"/>
</dbReference>
<comment type="similarity">
    <text evidence="6 19">In the N-terminal section; belongs to the DHBP synthase family.</text>
</comment>
<dbReference type="Pfam" id="PF00925">
    <property type="entry name" value="GTP_cyclohydro2"/>
    <property type="match status" value="1"/>
</dbReference>
<dbReference type="PANTHER" id="PTHR21327">
    <property type="entry name" value="GTP CYCLOHYDROLASE II-RELATED"/>
    <property type="match status" value="1"/>
</dbReference>
<dbReference type="InterPro" id="IPR017945">
    <property type="entry name" value="DHBP_synth_RibB-like_a/b_dom"/>
</dbReference>
<dbReference type="FunFam" id="3.90.870.10:FF:000001">
    <property type="entry name" value="Riboflavin biosynthesis protein RibBA"/>
    <property type="match status" value="1"/>
</dbReference>
<organism evidence="21 22">
    <name type="scientific">Eiseniibacteriota bacterium</name>
    <dbReference type="NCBI Taxonomy" id="2212470"/>
    <lineage>
        <taxon>Bacteria</taxon>
        <taxon>Candidatus Eiseniibacteriota</taxon>
    </lineage>
</organism>
<dbReference type="InterPro" id="IPR016299">
    <property type="entry name" value="Riboflavin_synth_RibBA"/>
</dbReference>
<dbReference type="CDD" id="cd00641">
    <property type="entry name" value="GTP_cyclohydro2"/>
    <property type="match status" value="1"/>
</dbReference>
<feature type="binding site" evidence="19">
    <location>
        <begin position="294"/>
        <end position="296"/>
    </location>
    <ligand>
        <name>GTP</name>
        <dbReference type="ChEBI" id="CHEBI:37565"/>
    </ligand>
</feature>
<feature type="binding site" evidence="19">
    <location>
        <position position="31"/>
    </location>
    <ligand>
        <name>D-ribulose 5-phosphate</name>
        <dbReference type="ChEBI" id="CHEBI:58121"/>
    </ligand>
</feature>
<dbReference type="GO" id="GO:0030145">
    <property type="term" value="F:manganese ion binding"/>
    <property type="evidence" value="ECO:0007669"/>
    <property type="project" value="UniProtKB-UniRule"/>
</dbReference>
<dbReference type="AlphaFoldDB" id="A0A538U530"/>
<gene>
    <name evidence="19" type="primary">ribBA</name>
    <name evidence="21" type="ORF">E6K81_11265</name>
</gene>
<dbReference type="GO" id="GO:0005525">
    <property type="term" value="F:GTP binding"/>
    <property type="evidence" value="ECO:0007669"/>
    <property type="project" value="UniProtKB-KW"/>
</dbReference>
<evidence type="ECO:0000256" key="12">
    <source>
        <dbReference type="ARBA" id="ARBA00022842"/>
    </source>
</evidence>
<feature type="region of interest" description="DHBP synthase" evidence="19">
    <location>
        <begin position="1"/>
        <end position="200"/>
    </location>
</feature>
<keyword evidence="13 19" id="KW-0342">GTP-binding</keyword>
<dbReference type="NCBIfam" id="NF006803">
    <property type="entry name" value="PRK09311.1"/>
    <property type="match status" value="1"/>
</dbReference>
<comment type="cofactor">
    <cofactor evidence="2">
        <name>Mn(2+)</name>
        <dbReference type="ChEBI" id="CHEBI:29035"/>
    </cofactor>
</comment>
<keyword evidence="15 19" id="KW-0456">Lyase</keyword>
<feature type="binding site" evidence="19">
    <location>
        <position position="27"/>
    </location>
    <ligand>
        <name>Mg(2+)</name>
        <dbReference type="ChEBI" id="CHEBI:18420"/>
        <label>2</label>
    </ligand>
</feature>
<keyword evidence="8 19" id="KW-0479">Metal-binding</keyword>
<comment type="cofactor">
    <cofactor evidence="19">
        <name>Mg(2+)</name>
        <dbReference type="ChEBI" id="CHEBI:18420"/>
    </cofactor>
    <cofactor evidence="19">
        <name>Mn(2+)</name>
        <dbReference type="ChEBI" id="CHEBI:29035"/>
    </cofactor>
    <text evidence="19">Binds 2 divalent metal cations per subunit. Magnesium or manganese.</text>
</comment>
<evidence type="ECO:0000256" key="16">
    <source>
        <dbReference type="ARBA" id="ARBA00023268"/>
    </source>
</evidence>
<accession>A0A538U530</accession>
<evidence type="ECO:0000256" key="18">
    <source>
        <dbReference type="ARBA" id="ARBA00049295"/>
    </source>
</evidence>
<evidence type="ECO:0000256" key="11">
    <source>
        <dbReference type="ARBA" id="ARBA00022833"/>
    </source>
</evidence>
<evidence type="ECO:0000256" key="17">
    <source>
        <dbReference type="ARBA" id="ARBA00043932"/>
    </source>
</evidence>
<dbReference type="InterPro" id="IPR036144">
    <property type="entry name" value="RibA-like_sf"/>
</dbReference>
<feature type="active site" description="Proton acceptor; for GTP cyclohydrolase activity" evidence="19">
    <location>
        <position position="328"/>
    </location>
</feature>
<comment type="function">
    <text evidence="17 19">Catalyzes the conversion of GTP to 2,5-diamino-6-ribosylamino-4(3H)-pyrimidinone 5'-phosphate (DARP), formate and pyrophosphate.</text>
</comment>
<evidence type="ECO:0000256" key="4">
    <source>
        <dbReference type="ARBA" id="ARBA00004853"/>
    </source>
</evidence>
<dbReference type="PIRSF" id="PIRSF001259">
    <property type="entry name" value="RibA"/>
    <property type="match status" value="1"/>
</dbReference>
<feature type="binding site" evidence="19">
    <location>
        <position position="27"/>
    </location>
    <ligand>
        <name>Mg(2+)</name>
        <dbReference type="ChEBI" id="CHEBI:18420"/>
        <label>1</label>
    </ligand>
</feature>
<feature type="binding site" evidence="19">
    <location>
        <position position="163"/>
    </location>
    <ligand>
        <name>D-ribulose 5-phosphate</name>
        <dbReference type="ChEBI" id="CHEBI:58121"/>
    </ligand>
</feature>
<dbReference type="HAMAP" id="MF_00180">
    <property type="entry name" value="RibB"/>
    <property type="match status" value="1"/>
</dbReference>
<comment type="caution">
    <text evidence="21">The sequence shown here is derived from an EMBL/GenBank/DDBJ whole genome shotgun (WGS) entry which is preliminary data.</text>
</comment>
<dbReference type="InterPro" id="IPR032677">
    <property type="entry name" value="GTP_cyclohydro_II"/>
</dbReference>
<dbReference type="Gene3D" id="3.90.870.10">
    <property type="entry name" value="DHBP synthase"/>
    <property type="match status" value="1"/>
</dbReference>
<dbReference type="GO" id="GO:0008270">
    <property type="term" value="F:zinc ion binding"/>
    <property type="evidence" value="ECO:0007669"/>
    <property type="project" value="UniProtKB-UniRule"/>
</dbReference>
<feature type="binding site" evidence="19">
    <location>
        <position position="256"/>
    </location>
    <ligand>
        <name>Zn(2+)</name>
        <dbReference type="ChEBI" id="CHEBI:29105"/>
        <note>catalytic</note>
    </ligand>
</feature>
<dbReference type="EMBL" id="VBPB01000192">
    <property type="protein sequence ID" value="TMQ71000.1"/>
    <property type="molecule type" value="Genomic_DNA"/>
</dbReference>
<feature type="binding site" evidence="19">
    <location>
        <position position="267"/>
    </location>
    <ligand>
        <name>Zn(2+)</name>
        <dbReference type="ChEBI" id="CHEBI:29105"/>
        <note>catalytic</note>
    </ligand>
</feature>
<name>A0A538U530_UNCEI</name>